<dbReference type="OrthoDB" id="1098767at2"/>
<name>A0A1H6AVE6_9BACT</name>
<organism evidence="1 2">
    <name type="scientific">Algoriphagus boritolerans DSM 17298 = JCM 18970</name>
    <dbReference type="NCBI Taxonomy" id="1120964"/>
    <lineage>
        <taxon>Bacteria</taxon>
        <taxon>Pseudomonadati</taxon>
        <taxon>Bacteroidota</taxon>
        <taxon>Cytophagia</taxon>
        <taxon>Cytophagales</taxon>
        <taxon>Cyclobacteriaceae</taxon>
        <taxon>Algoriphagus</taxon>
    </lineage>
</organism>
<reference evidence="2" key="1">
    <citation type="submission" date="2016-10" db="EMBL/GenBank/DDBJ databases">
        <authorList>
            <person name="Varghese N."/>
            <person name="Submissions S."/>
        </authorList>
    </citation>
    <scope>NUCLEOTIDE SEQUENCE [LARGE SCALE GENOMIC DNA]</scope>
    <source>
        <strain evidence="2">DSM 17298</strain>
    </source>
</reference>
<gene>
    <name evidence="1" type="ORF">SAMN03080598_04310</name>
</gene>
<evidence type="ECO:0008006" key="3">
    <source>
        <dbReference type="Google" id="ProtNLM"/>
    </source>
</evidence>
<accession>A0A1H6AVE6</accession>
<keyword evidence="2" id="KW-1185">Reference proteome</keyword>
<dbReference type="RefSeq" id="WP_103926833.1">
    <property type="nucleotide sequence ID" value="NZ_FNVR01000063.1"/>
</dbReference>
<sequence length="397" mass="45676">MKLLKISFVFFGIIVSGCSKINDSKENFSEVLVINPEEAVDFLSLSSIVDSIKYIKLENSENSFLGEVSEIIIKKNFIYVIDKSQQSIFLYNHEGSFMNKIDKLGDGPDQYRHLGPVFVDQNERFIEIIDYIGENSRILKYAIPTLLFLEERPLNAPIANSARRFNDVYYFAAQQIENYVNEKATNGDIIVVDEENKKSVLFDKKIDFKGDSFSPFVESFTQNEEGEIYVSLMYNDTFFKLSDKKAIPFLTLDFSGYEVDKELGSKSIQEQLKYLSNEANGKVSFPVLNAENSKILAFSYYFKENNKNRLYQYIKIKDSGKIFHTRVVNNDISSFPKQIYISSYLFGIKHEVIFQDYLVDIILPSFALEGKKEIETNSLGTIKIEDNPIIALMKIKK</sequence>
<dbReference type="Gene3D" id="2.120.10.30">
    <property type="entry name" value="TolB, C-terminal domain"/>
    <property type="match status" value="1"/>
</dbReference>
<protein>
    <recommendedName>
        <fullName evidence="3">6-bladed beta-propeller protein</fullName>
    </recommendedName>
</protein>
<proteinExistence type="predicted"/>
<dbReference type="EMBL" id="FNVR01000063">
    <property type="protein sequence ID" value="SEG51766.1"/>
    <property type="molecule type" value="Genomic_DNA"/>
</dbReference>
<dbReference type="InterPro" id="IPR011042">
    <property type="entry name" value="6-blade_b-propeller_TolB-like"/>
</dbReference>
<dbReference type="STRING" id="1120964.GCA_001313265_07900"/>
<dbReference type="Pfam" id="PF17170">
    <property type="entry name" value="DUF5128"/>
    <property type="match status" value="1"/>
</dbReference>
<evidence type="ECO:0000313" key="1">
    <source>
        <dbReference type="EMBL" id="SEG51766.1"/>
    </source>
</evidence>
<dbReference type="AlphaFoldDB" id="A0A1H6AVE6"/>
<evidence type="ECO:0000313" key="2">
    <source>
        <dbReference type="Proteomes" id="UP000236736"/>
    </source>
</evidence>
<dbReference type="PROSITE" id="PS51257">
    <property type="entry name" value="PROKAR_LIPOPROTEIN"/>
    <property type="match status" value="1"/>
</dbReference>
<dbReference type="Proteomes" id="UP000236736">
    <property type="component" value="Unassembled WGS sequence"/>
</dbReference>